<feature type="chain" id="PRO_5030686289" description="Outer membrane protein beta-barrel domain-containing protein" evidence="1">
    <location>
        <begin position="20"/>
        <end position="191"/>
    </location>
</feature>
<evidence type="ECO:0000313" key="3">
    <source>
        <dbReference type="Proteomes" id="UP000576082"/>
    </source>
</evidence>
<proteinExistence type="predicted"/>
<reference evidence="2 3" key="1">
    <citation type="submission" date="2020-04" db="EMBL/GenBank/DDBJ databases">
        <title>Flammeovirga sp. SR4, a novel species isolated from seawater.</title>
        <authorList>
            <person name="Wang X."/>
        </authorList>
    </citation>
    <scope>NUCLEOTIDE SEQUENCE [LARGE SCALE GENOMIC DNA]</scope>
    <source>
        <strain evidence="2 3">ATCC 23126</strain>
    </source>
</reference>
<keyword evidence="1" id="KW-0732">Signal</keyword>
<feature type="signal peptide" evidence="1">
    <location>
        <begin position="1"/>
        <end position="19"/>
    </location>
</feature>
<evidence type="ECO:0008006" key="4">
    <source>
        <dbReference type="Google" id="ProtNLM"/>
    </source>
</evidence>
<dbReference type="EMBL" id="JABANE010000010">
    <property type="protein sequence ID" value="NME67405.1"/>
    <property type="molecule type" value="Genomic_DNA"/>
</dbReference>
<name>A0A7X9P0X2_9BACT</name>
<dbReference type="RefSeq" id="WP_169655732.1">
    <property type="nucleotide sequence ID" value="NZ_JABANE010000010.1"/>
</dbReference>
<protein>
    <recommendedName>
        <fullName evidence="4">Outer membrane protein beta-barrel domain-containing protein</fullName>
    </recommendedName>
</protein>
<sequence>MKYFLFFLLLSLLSTFSYAQETSPQNDKVHKREEAHGRLKHHRVALMWGHSYVPKGFSGTNNTLIVPTIGLEYEYWFSHHFALGLSNDLELQNYVIETSHGEEFEREYVYIGALMAFVEFAHLWVVGIGPGIEIEHNKNFAVIKASIEREFPIVGKGGWDVTPMLSYELKFRGENGSYDAITFGFAIGKRF</sequence>
<gene>
    <name evidence="2" type="ORF">HHU12_05460</name>
</gene>
<keyword evidence="3" id="KW-1185">Reference proteome</keyword>
<organism evidence="2 3">
    <name type="scientific">Flammeovirga aprica JL-4</name>
    <dbReference type="NCBI Taxonomy" id="694437"/>
    <lineage>
        <taxon>Bacteria</taxon>
        <taxon>Pseudomonadati</taxon>
        <taxon>Bacteroidota</taxon>
        <taxon>Cytophagia</taxon>
        <taxon>Cytophagales</taxon>
        <taxon>Flammeovirgaceae</taxon>
        <taxon>Flammeovirga</taxon>
    </lineage>
</organism>
<evidence type="ECO:0000256" key="1">
    <source>
        <dbReference type="SAM" id="SignalP"/>
    </source>
</evidence>
<dbReference type="AlphaFoldDB" id="A0A7X9P0X2"/>
<dbReference type="Proteomes" id="UP000576082">
    <property type="component" value="Unassembled WGS sequence"/>
</dbReference>
<accession>A0A7X9P0X2</accession>
<evidence type="ECO:0000313" key="2">
    <source>
        <dbReference type="EMBL" id="NME67405.1"/>
    </source>
</evidence>
<comment type="caution">
    <text evidence="2">The sequence shown here is derived from an EMBL/GenBank/DDBJ whole genome shotgun (WGS) entry which is preliminary data.</text>
</comment>